<evidence type="ECO:0000313" key="3">
    <source>
        <dbReference type="Proteomes" id="UP000295274"/>
    </source>
</evidence>
<dbReference type="InterPro" id="IPR022134">
    <property type="entry name" value="DUF3667"/>
</dbReference>
<keyword evidence="1" id="KW-0812">Transmembrane</keyword>
<feature type="transmembrane region" description="Helical" evidence="1">
    <location>
        <begin position="73"/>
        <end position="90"/>
    </location>
</feature>
<gene>
    <name evidence="2" type="ORF">DFQ03_0002</name>
</gene>
<keyword evidence="1" id="KW-0472">Membrane</keyword>
<feature type="transmembrane region" description="Helical" evidence="1">
    <location>
        <begin position="131"/>
        <end position="150"/>
    </location>
</feature>
<dbReference type="Proteomes" id="UP000295274">
    <property type="component" value="Unassembled WGS sequence"/>
</dbReference>
<sequence length="248" mass="28339">MNCKNCDNLTSGKFCANCGQNTRVDKLNLPNFLTEISDNVFQLNRGLFYTIKELFARPGHTIRGFIQGRRKEYFKPIAYVLTLSTIYFFISQLSDNATLIDNFLAGYSNGGEEHGLETNSSPILNWLSDNYAYTTLLLLPLFSFATYLSFNGLGQNYLEHIVINSYITGQQAIIYSFFMIIGVLIDKEDITVLAAVIICAIFNYWTFSQFYSNTKGFIIIFRLFLSYILYVVFVSIFLIAFTLKSFAM</sequence>
<proteinExistence type="predicted"/>
<name>A0A4R7DGN2_9FLAO</name>
<evidence type="ECO:0000313" key="2">
    <source>
        <dbReference type="EMBL" id="TDS20749.1"/>
    </source>
</evidence>
<organism evidence="2 3">
    <name type="scientific">Maribacter caenipelagi</name>
    <dbReference type="NCBI Taxonomy" id="1447781"/>
    <lineage>
        <taxon>Bacteria</taxon>
        <taxon>Pseudomonadati</taxon>
        <taxon>Bacteroidota</taxon>
        <taxon>Flavobacteriia</taxon>
        <taxon>Flavobacteriales</taxon>
        <taxon>Flavobacteriaceae</taxon>
        <taxon>Maribacter</taxon>
    </lineage>
</organism>
<keyword evidence="3" id="KW-1185">Reference proteome</keyword>
<feature type="transmembrane region" description="Helical" evidence="1">
    <location>
        <begin position="190"/>
        <end position="207"/>
    </location>
</feature>
<dbReference type="EMBL" id="SNZW01000001">
    <property type="protein sequence ID" value="TDS20749.1"/>
    <property type="molecule type" value="Genomic_DNA"/>
</dbReference>
<keyword evidence="1" id="KW-1133">Transmembrane helix</keyword>
<dbReference type="AlphaFoldDB" id="A0A4R7DGN2"/>
<comment type="caution">
    <text evidence="2">The sequence shown here is derived from an EMBL/GenBank/DDBJ whole genome shotgun (WGS) entry which is preliminary data.</text>
</comment>
<evidence type="ECO:0000256" key="1">
    <source>
        <dbReference type="SAM" id="Phobius"/>
    </source>
</evidence>
<feature type="transmembrane region" description="Helical" evidence="1">
    <location>
        <begin position="219"/>
        <end position="243"/>
    </location>
</feature>
<reference evidence="2 3" key="1">
    <citation type="submission" date="2019-03" db="EMBL/GenBank/DDBJ databases">
        <title>Genomic Encyclopedia of Type Strains, Phase III (KMG-III): the genomes of soil and plant-associated and newly described type strains.</title>
        <authorList>
            <person name="Whitman W."/>
        </authorList>
    </citation>
    <scope>NUCLEOTIDE SEQUENCE [LARGE SCALE GENOMIC DNA]</scope>
    <source>
        <strain evidence="2 3">CECT 8455</strain>
    </source>
</reference>
<dbReference type="OrthoDB" id="7446256at2"/>
<feature type="transmembrane region" description="Helical" evidence="1">
    <location>
        <begin position="162"/>
        <end position="184"/>
    </location>
</feature>
<accession>A0A4R7DGN2</accession>
<protein>
    <submittedName>
        <fullName evidence="2">Uncharacterized protein DUF3667</fullName>
    </submittedName>
</protein>
<dbReference type="RefSeq" id="WP_133670992.1">
    <property type="nucleotide sequence ID" value="NZ_SNZW01000001.1"/>
</dbReference>
<dbReference type="Pfam" id="PF12412">
    <property type="entry name" value="DUF3667"/>
    <property type="match status" value="1"/>
</dbReference>